<sequence length="430" mass="48794">MYRRLLININQVRNRLIHTHNTRLTLPSTKCKERESFAPVTWAPCTARPLGTSSISFSENKESSTSLSEDKGKTPEETEVNAEVNTDGQRNTEMNEGTEISNATLTSQLETEPVVKPEDRKQVETTKSGKESLLELLGAMKVEVTTVRKIRPSKTPRMSERPDQEPMESTHSMFQRAAAEGSQQHGTLNPALVAAVSAAASTLPNRHQAESELLKQLRKHEAIPDTQRRADIGHIISDMKVGKRPNGRSNVRPTSQIRFDDDGKGYTQDRGITSELDGVRRRKSPFTSKRLNLFAAAAEQDALSDLGPTLWDIDLVNQIVQATNQMPRNGFEEMIQWTKEGRLWQYPINNEAGLEEEASVPFHEHVFLEKHLDESFPQQGPVRHFMELVITGLAKNHHLTVQQKKEHIDWFRDYFRQKEDVLKEAEAYLN</sequence>
<dbReference type="InterPro" id="IPR026299">
    <property type="entry name" value="MRP-S31"/>
</dbReference>
<evidence type="ECO:0000256" key="2">
    <source>
        <dbReference type="ARBA" id="ARBA00011057"/>
    </source>
</evidence>
<dbReference type="Pfam" id="PF15433">
    <property type="entry name" value="MRP-S31"/>
    <property type="match status" value="1"/>
</dbReference>
<dbReference type="OMA" id="QFDEGSN"/>
<evidence type="ECO:0000256" key="1">
    <source>
        <dbReference type="ARBA" id="ARBA00004173"/>
    </source>
</evidence>
<feature type="compositionally biased region" description="Basic and acidic residues" evidence="9">
    <location>
        <begin position="113"/>
        <end position="127"/>
    </location>
</feature>
<keyword evidence="6" id="KW-0687">Ribonucleoprotein</keyword>
<evidence type="ECO:0000313" key="10">
    <source>
        <dbReference type="Ensembl" id="ENSCCRP00000002005.2"/>
    </source>
</evidence>
<feature type="compositionally biased region" description="Low complexity" evidence="9">
    <location>
        <begin position="53"/>
        <end position="67"/>
    </location>
</feature>
<organism evidence="10 11">
    <name type="scientific">Cyprinus carpio carpio</name>
    <dbReference type="NCBI Taxonomy" id="630221"/>
    <lineage>
        <taxon>Eukaryota</taxon>
        <taxon>Metazoa</taxon>
        <taxon>Chordata</taxon>
        <taxon>Craniata</taxon>
        <taxon>Vertebrata</taxon>
        <taxon>Euteleostomi</taxon>
        <taxon>Actinopterygii</taxon>
        <taxon>Neopterygii</taxon>
        <taxon>Teleostei</taxon>
        <taxon>Ostariophysi</taxon>
        <taxon>Cypriniformes</taxon>
        <taxon>Cyprinidae</taxon>
        <taxon>Cyprininae</taxon>
        <taxon>Cyprinus</taxon>
    </lineage>
</organism>
<evidence type="ECO:0000256" key="3">
    <source>
        <dbReference type="ARBA" id="ARBA00022946"/>
    </source>
</evidence>
<proteinExistence type="inferred from homology"/>
<evidence type="ECO:0000256" key="4">
    <source>
        <dbReference type="ARBA" id="ARBA00022980"/>
    </source>
</evidence>
<dbReference type="Proteomes" id="UP001108240">
    <property type="component" value="Unplaced"/>
</dbReference>
<name>A0A8C1A1E9_CYPCA</name>
<reference evidence="10" key="2">
    <citation type="submission" date="2025-09" db="UniProtKB">
        <authorList>
            <consortium name="Ensembl"/>
        </authorList>
    </citation>
    <scope>IDENTIFICATION</scope>
</reference>
<evidence type="ECO:0000256" key="8">
    <source>
        <dbReference type="ARBA" id="ARBA00035363"/>
    </source>
</evidence>
<keyword evidence="3" id="KW-0809">Transit peptide</keyword>
<keyword evidence="5" id="KW-0496">Mitochondrion</keyword>
<feature type="region of interest" description="Disordered" evidence="9">
    <location>
        <begin position="240"/>
        <end position="270"/>
    </location>
</feature>
<evidence type="ECO:0000256" key="7">
    <source>
        <dbReference type="ARBA" id="ARBA00035133"/>
    </source>
</evidence>
<dbReference type="PANTHER" id="PTHR13231">
    <property type="entry name" value="MITOCHONDRIAL RIBOSOMAL PROTEIN S31"/>
    <property type="match status" value="1"/>
</dbReference>
<accession>A0A8C1A1E9</accession>
<dbReference type="GO" id="GO:0005763">
    <property type="term" value="C:mitochondrial small ribosomal subunit"/>
    <property type="evidence" value="ECO:0007669"/>
    <property type="project" value="InterPro"/>
</dbReference>
<comment type="subcellular location">
    <subcellularLocation>
        <location evidence="1">Mitochondrion</location>
    </subcellularLocation>
</comment>
<dbReference type="Ensembl" id="ENSCCRT00000002205.2">
    <property type="protein sequence ID" value="ENSCCRP00000002005.2"/>
    <property type="gene ID" value="ENSCCRG00000001215.2"/>
</dbReference>
<comment type="similarity">
    <text evidence="2">Belongs to the mitochondrion-specific ribosomal protein mS31 family.</text>
</comment>
<evidence type="ECO:0000313" key="11">
    <source>
        <dbReference type="Proteomes" id="UP001108240"/>
    </source>
</evidence>
<dbReference type="GO" id="GO:0003735">
    <property type="term" value="F:structural constituent of ribosome"/>
    <property type="evidence" value="ECO:0007669"/>
    <property type="project" value="InterPro"/>
</dbReference>
<keyword evidence="4" id="KW-0689">Ribosomal protein</keyword>
<evidence type="ECO:0000256" key="9">
    <source>
        <dbReference type="SAM" id="MobiDB-lite"/>
    </source>
</evidence>
<dbReference type="AlphaFoldDB" id="A0A8C1A1E9"/>
<reference evidence="10" key="1">
    <citation type="submission" date="2025-08" db="UniProtKB">
        <authorList>
            <consortium name="Ensembl"/>
        </authorList>
    </citation>
    <scope>IDENTIFICATION</scope>
</reference>
<feature type="region of interest" description="Disordered" evidence="9">
    <location>
        <begin position="49"/>
        <end position="127"/>
    </location>
</feature>
<evidence type="ECO:0000256" key="6">
    <source>
        <dbReference type="ARBA" id="ARBA00023274"/>
    </source>
</evidence>
<dbReference type="PANTHER" id="PTHR13231:SF3">
    <property type="entry name" value="SMALL RIBOSOMAL SUBUNIT PROTEIN MS31"/>
    <property type="match status" value="1"/>
</dbReference>
<dbReference type="GeneTree" id="ENSGT00390000010017"/>
<protein>
    <recommendedName>
        <fullName evidence="7">Small ribosomal subunit protein mS31</fullName>
    </recommendedName>
    <alternativeName>
        <fullName evidence="8">28S ribosomal protein S31, mitochondrial</fullName>
    </alternativeName>
</protein>
<feature type="compositionally biased region" description="Polar residues" evidence="9">
    <location>
        <begin position="247"/>
        <end position="257"/>
    </location>
</feature>
<evidence type="ECO:0000256" key="5">
    <source>
        <dbReference type="ARBA" id="ARBA00023128"/>
    </source>
</evidence>
<feature type="compositionally biased region" description="Polar residues" evidence="9">
    <location>
        <begin position="83"/>
        <end position="110"/>
    </location>
</feature>
<keyword evidence="11" id="KW-1185">Reference proteome</keyword>